<organism evidence="17 18">
    <name type="scientific">Derxia gummosa DSM 723</name>
    <dbReference type="NCBI Taxonomy" id="1121388"/>
    <lineage>
        <taxon>Bacteria</taxon>
        <taxon>Pseudomonadati</taxon>
        <taxon>Pseudomonadota</taxon>
        <taxon>Betaproteobacteria</taxon>
        <taxon>Burkholderiales</taxon>
        <taxon>Alcaligenaceae</taxon>
        <taxon>Derxia</taxon>
    </lineage>
</organism>
<evidence type="ECO:0000256" key="2">
    <source>
        <dbReference type="ARBA" id="ARBA00012438"/>
    </source>
</evidence>
<evidence type="ECO:0000256" key="1">
    <source>
        <dbReference type="ARBA" id="ARBA00000085"/>
    </source>
</evidence>
<dbReference type="InterPro" id="IPR005467">
    <property type="entry name" value="His_kinase_dom"/>
</dbReference>
<feature type="region of interest" description="Disordered" evidence="13">
    <location>
        <begin position="295"/>
        <end position="352"/>
    </location>
</feature>
<dbReference type="Pfam" id="PF01584">
    <property type="entry name" value="CheW"/>
    <property type="match status" value="1"/>
</dbReference>
<dbReference type="FunFam" id="3.30.565.10:FF:000016">
    <property type="entry name" value="Chemotaxis protein CheA, putative"/>
    <property type="match status" value="1"/>
</dbReference>
<keyword evidence="8" id="KW-0418">Kinase</keyword>
<evidence type="ECO:0000259" key="16">
    <source>
        <dbReference type="PROSITE" id="PS50894"/>
    </source>
</evidence>
<dbReference type="PROSITE" id="PS50851">
    <property type="entry name" value="CHEW"/>
    <property type="match status" value="1"/>
</dbReference>
<evidence type="ECO:0000313" key="17">
    <source>
        <dbReference type="Proteomes" id="UP000675920"/>
    </source>
</evidence>
<dbReference type="Gene3D" id="3.30.565.10">
    <property type="entry name" value="Histidine kinase-like ATPase, C-terminal domain"/>
    <property type="match status" value="1"/>
</dbReference>
<dbReference type="Proteomes" id="UP000675920">
    <property type="component" value="Unplaced"/>
</dbReference>
<evidence type="ECO:0000256" key="7">
    <source>
        <dbReference type="ARBA" id="ARBA00022741"/>
    </source>
</evidence>
<evidence type="ECO:0000259" key="14">
    <source>
        <dbReference type="PROSITE" id="PS50109"/>
    </source>
</evidence>
<dbReference type="Pfam" id="PF02895">
    <property type="entry name" value="H-kinase_dim"/>
    <property type="match status" value="1"/>
</dbReference>
<keyword evidence="4" id="KW-0145">Chemotaxis</keyword>
<feature type="modified residue" description="Phosphohistidine" evidence="12">
    <location>
        <position position="46"/>
    </location>
</feature>
<feature type="compositionally biased region" description="Low complexity" evidence="13">
    <location>
        <begin position="304"/>
        <end position="340"/>
    </location>
</feature>
<dbReference type="SUPFAM" id="SSF47226">
    <property type="entry name" value="Histidine-containing phosphotransfer domain, HPT domain"/>
    <property type="match status" value="1"/>
</dbReference>
<dbReference type="SUPFAM" id="SSF50341">
    <property type="entry name" value="CheW-like"/>
    <property type="match status" value="1"/>
</dbReference>
<dbReference type="SMART" id="SM00260">
    <property type="entry name" value="CheW"/>
    <property type="match status" value="1"/>
</dbReference>
<dbReference type="InterPro" id="IPR036061">
    <property type="entry name" value="CheW-like_dom_sf"/>
</dbReference>
<comment type="catalytic activity">
    <reaction evidence="1">
        <text>ATP + protein L-histidine = ADP + protein N-phospho-L-histidine.</text>
        <dbReference type="EC" id="2.7.13.3"/>
    </reaction>
</comment>
<keyword evidence="5 12" id="KW-0597">Phosphoprotein</keyword>
<dbReference type="RefSeq" id="WP_051378684.1">
    <property type="nucleotide sequence ID" value="NZ_AXWS01000013.1"/>
</dbReference>
<dbReference type="AlphaFoldDB" id="A0A8B6X9G7"/>
<evidence type="ECO:0000256" key="8">
    <source>
        <dbReference type="ARBA" id="ARBA00022777"/>
    </source>
</evidence>
<dbReference type="InterPro" id="IPR037006">
    <property type="entry name" value="CheA-like_homodim_sf"/>
</dbReference>
<dbReference type="GO" id="GO:0005737">
    <property type="term" value="C:cytoplasm"/>
    <property type="evidence" value="ECO:0007669"/>
    <property type="project" value="InterPro"/>
</dbReference>
<dbReference type="EC" id="2.7.13.3" evidence="2"/>
<accession>A0A8B6X9G7</accession>
<name>A0A8B6X9G7_9BURK</name>
<dbReference type="InterPro" id="IPR036097">
    <property type="entry name" value="HisK_dim/P_sf"/>
</dbReference>
<evidence type="ECO:0000256" key="10">
    <source>
        <dbReference type="ARBA" id="ARBA00023012"/>
    </source>
</evidence>
<dbReference type="GO" id="GO:0005524">
    <property type="term" value="F:ATP binding"/>
    <property type="evidence" value="ECO:0007669"/>
    <property type="project" value="UniProtKB-KW"/>
</dbReference>
<dbReference type="Gene3D" id="1.10.287.560">
    <property type="entry name" value="Histidine kinase CheA-like, homodimeric domain"/>
    <property type="match status" value="1"/>
</dbReference>
<dbReference type="Gene3D" id="2.30.30.40">
    <property type="entry name" value="SH3 Domains"/>
    <property type="match status" value="1"/>
</dbReference>
<evidence type="ECO:0000256" key="12">
    <source>
        <dbReference type="PROSITE-ProRule" id="PRU00110"/>
    </source>
</evidence>
<dbReference type="Pfam" id="PF01627">
    <property type="entry name" value="Hpt"/>
    <property type="match status" value="1"/>
</dbReference>
<evidence type="ECO:0000259" key="15">
    <source>
        <dbReference type="PROSITE" id="PS50851"/>
    </source>
</evidence>
<dbReference type="InterPro" id="IPR004105">
    <property type="entry name" value="CheA-like_dim"/>
</dbReference>
<dbReference type="SMART" id="SM01231">
    <property type="entry name" value="H-kinase_dim"/>
    <property type="match status" value="1"/>
</dbReference>
<evidence type="ECO:0000256" key="5">
    <source>
        <dbReference type="ARBA" id="ARBA00022553"/>
    </source>
</evidence>
<dbReference type="InterPro" id="IPR002545">
    <property type="entry name" value="CheW-lke_dom"/>
</dbReference>
<feature type="domain" description="CheW-like" evidence="15">
    <location>
        <begin position="605"/>
        <end position="734"/>
    </location>
</feature>
<dbReference type="SMART" id="SM00073">
    <property type="entry name" value="HPT"/>
    <property type="match status" value="1"/>
</dbReference>
<dbReference type="GO" id="GO:0006935">
    <property type="term" value="P:chemotaxis"/>
    <property type="evidence" value="ECO:0007669"/>
    <property type="project" value="UniProtKB-KW"/>
</dbReference>
<comment type="function">
    <text evidence="11">Involved in the transmission of sensory signals from the chemoreceptors to the flagellar motors. CheA is autophosphorylated; it can transfer its phosphate group to either CheB or CheY.</text>
</comment>
<dbReference type="OrthoDB" id="9803176at2"/>
<dbReference type="InterPro" id="IPR008207">
    <property type="entry name" value="Sig_transdc_His_kin_Hpt_dom"/>
</dbReference>
<reference evidence="18" key="1">
    <citation type="journal article" date="1999" name="Curr. Biol.">
        <title>Signal transduction: Gyrating protein kinases.</title>
        <authorList>
            <person name="Stock J."/>
        </authorList>
    </citation>
    <scope>NUCLEOTIDE SEQUENCE</scope>
</reference>
<evidence type="ECO:0000256" key="13">
    <source>
        <dbReference type="SAM" id="MobiDB-lite"/>
    </source>
</evidence>
<evidence type="ECO:0000256" key="11">
    <source>
        <dbReference type="ARBA" id="ARBA00035100"/>
    </source>
</evidence>
<keyword evidence="17" id="KW-1185">Reference proteome</keyword>
<dbReference type="PROSITE" id="PS50894">
    <property type="entry name" value="HPT"/>
    <property type="match status" value="1"/>
</dbReference>
<dbReference type="PROSITE" id="PS50109">
    <property type="entry name" value="HIS_KIN"/>
    <property type="match status" value="1"/>
</dbReference>
<dbReference type="SUPFAM" id="SSF55874">
    <property type="entry name" value="ATPase domain of HSP90 chaperone/DNA topoisomerase II/histidine kinase"/>
    <property type="match status" value="1"/>
</dbReference>
<dbReference type="SUPFAM" id="SSF47384">
    <property type="entry name" value="Homodimeric domain of signal transducing histidine kinase"/>
    <property type="match status" value="1"/>
</dbReference>
<evidence type="ECO:0000256" key="9">
    <source>
        <dbReference type="ARBA" id="ARBA00022840"/>
    </source>
</evidence>
<evidence type="ECO:0000256" key="6">
    <source>
        <dbReference type="ARBA" id="ARBA00022679"/>
    </source>
</evidence>
<dbReference type="PANTHER" id="PTHR43395:SF10">
    <property type="entry name" value="CHEMOTAXIS PROTEIN CHEA"/>
    <property type="match status" value="1"/>
</dbReference>
<reference evidence="18" key="4">
    <citation type="submission" date="2025-08" db="UniProtKB">
        <authorList>
            <consortium name="RefSeq"/>
        </authorList>
    </citation>
    <scope>IDENTIFICATION</scope>
</reference>
<keyword evidence="9" id="KW-0067">ATP-binding</keyword>
<dbReference type="InterPro" id="IPR003594">
    <property type="entry name" value="HATPase_dom"/>
</dbReference>
<dbReference type="SMART" id="SM00387">
    <property type="entry name" value="HATPase_c"/>
    <property type="match status" value="1"/>
</dbReference>
<evidence type="ECO:0000256" key="4">
    <source>
        <dbReference type="ARBA" id="ARBA00022500"/>
    </source>
</evidence>
<keyword evidence="6" id="KW-0808">Transferase</keyword>
<dbReference type="CDD" id="cd00088">
    <property type="entry name" value="HPT"/>
    <property type="match status" value="1"/>
</dbReference>
<dbReference type="CDD" id="cd16916">
    <property type="entry name" value="HATPase_CheA-like"/>
    <property type="match status" value="1"/>
</dbReference>
<reference evidence="18" key="3">
    <citation type="journal article" date="2020" name="Biochim Biophys Acta Biomembr">
        <title>Regulation of the chemotaxis histidine kinase CheA: A structural perspective.</title>
        <authorList>
            <person name="Muok A.R."/>
            <person name="Briegel A."/>
            <person name="Crane B.R."/>
        </authorList>
    </citation>
    <scope>NUCLEOTIDE SEQUENCE</scope>
</reference>
<dbReference type="CDD" id="cd00731">
    <property type="entry name" value="CheA_reg"/>
    <property type="match status" value="1"/>
</dbReference>
<keyword evidence="7" id="KW-0547">Nucleotide-binding</keyword>
<feature type="domain" description="Histidine kinase" evidence="14">
    <location>
        <begin position="402"/>
        <end position="603"/>
    </location>
</feature>
<reference evidence="18" key="2">
    <citation type="journal article" date="2000" name="Trends Biochem. Sci.">
        <title>GHKL, an emergent ATPase/kinase superfamily.</title>
        <authorList>
            <person name="Dutta R."/>
            <person name="Inouye M."/>
        </authorList>
    </citation>
    <scope>NUCLEOTIDE SEQUENCE</scope>
</reference>
<dbReference type="GO" id="GO:0000155">
    <property type="term" value="F:phosphorelay sensor kinase activity"/>
    <property type="evidence" value="ECO:0007669"/>
    <property type="project" value="InterPro"/>
</dbReference>
<dbReference type="InterPro" id="IPR036641">
    <property type="entry name" value="HPT_dom_sf"/>
</dbReference>
<keyword evidence="10" id="KW-0902">Two-component regulatory system</keyword>
<feature type="domain" description="HPt" evidence="16">
    <location>
        <begin position="1"/>
        <end position="103"/>
    </location>
</feature>
<proteinExistence type="predicted"/>
<dbReference type="Gene3D" id="1.20.120.160">
    <property type="entry name" value="HPT domain"/>
    <property type="match status" value="1"/>
</dbReference>
<protein>
    <recommendedName>
        <fullName evidence="3">Chemotaxis protein CheA</fullName>
        <ecNumber evidence="2">2.7.13.3</ecNumber>
    </recommendedName>
</protein>
<evidence type="ECO:0000313" key="18">
    <source>
        <dbReference type="RefSeq" id="WP_051378684.1"/>
    </source>
</evidence>
<dbReference type="InterPro" id="IPR051315">
    <property type="entry name" value="Bact_Chemotaxis_CheA"/>
</dbReference>
<evidence type="ECO:0000256" key="3">
    <source>
        <dbReference type="ARBA" id="ARBA00021495"/>
    </source>
</evidence>
<dbReference type="PANTHER" id="PTHR43395">
    <property type="entry name" value="SENSOR HISTIDINE KINASE CHEA"/>
    <property type="match status" value="1"/>
</dbReference>
<dbReference type="InterPro" id="IPR004358">
    <property type="entry name" value="Sig_transdc_His_kin-like_C"/>
</dbReference>
<dbReference type="Pfam" id="PF02518">
    <property type="entry name" value="HATPase_c"/>
    <property type="match status" value="1"/>
</dbReference>
<dbReference type="PRINTS" id="PR00344">
    <property type="entry name" value="BCTRLSENSOR"/>
</dbReference>
<dbReference type="InterPro" id="IPR036890">
    <property type="entry name" value="HATPase_C_sf"/>
</dbReference>
<sequence length="754" mass="79789">MNLDEALSLFVSESRELLEQMEAGLLELEQRPGDPEAINAIFRAAHTIKGSAGIFGFDAIVGFTHVAESVLDQVREEVIGIDPPLASLLLRSGDYLLEWMDGVAAGAGDERDASMLERGEELVTALGRYLEPGVGSAPVAAPPAEAAAPARIAADASGTEHWHLSLRFGRELFRDGFDPLSFVRYLGSMGEIAHLETCAASLPRLSEYEPDDCHLGFEIAFRGDGGRERIASAFDFVAEESDIRLLEPHAPLSDYRALAEARAAAGEPIAELLRRCGSLDEAELAALAAPADAEPACDADDDAAPAIAPHATPATAPAARAGGAAPAHPATTAPRTAAEAGDARRADAAPAARGGDVNMVRVDANKLDHLIDLVGELIVAGEGAAQIARRNRNKELMQATAQVGRLMEEVRDCALNLRMVQIGGTFNRFQRVVRDVSQELGKDIALRITGGETELDKTVVEKLADPLTHLVRNSIDHGIESAAERERAGKPAQGTVSLHAYHTAGWVVVEVGDDGGGLRRDRILAKAVERGLVAPDATLSDRDVWQLIFEPGFSTAAQISNLSGRGVGMDVVKRNITALRGSIDIRSQEGVGTTISIRLPLTLAIIDGFMMAVGGAAYVVPLDTVVECIALNGPAINGQGWLDLRGEVLPLVRLRELHELGGEPGRRQNVVVVDGGGMRVGIVVDQLMGELQTVIKPLGKVFRHVRGVGGFTILASGAVALLLDVPTLIQETASRAQRGCDAGVSTPSEALAMR</sequence>